<keyword evidence="4 5" id="KW-0472">Membrane</keyword>
<dbReference type="PANTHER" id="PTHR43701:SF2">
    <property type="entry name" value="MEMBRANE TRANSPORTER PROTEIN YJNA-RELATED"/>
    <property type="match status" value="1"/>
</dbReference>
<sequence>MELIQIFGYVAAVFMGGVLGLIGGGGSILTVPILVYLFKTPPVLATAYSLFIVGLTSIFGMAGYIKARLVNFKVGIIFSIPAMIGVFSSRKFIVPAIPKHLFHLGSVDITKDMAIMGLFAIMMVLASFSMIKSKKEKEDTGHGEVSELKKIVMVSAEGLIVGILTGLVGAGGGFLVIPVLVIFAGLDMKEAVATSLLVISIKSLFGFMGDLGGDRQLDWMFLGGFSVFTIVGALLGTWVSKFVSSEKLKPAFGWFVLVMGIFVLLNTGISGGH</sequence>
<organism evidence="6 7">
    <name type="scientific">bacterium (Candidatus Blackallbacteria) CG17_big_fil_post_rev_8_21_14_2_50_48_46</name>
    <dbReference type="NCBI Taxonomy" id="2014261"/>
    <lineage>
        <taxon>Bacteria</taxon>
        <taxon>Candidatus Blackallbacteria</taxon>
    </lineage>
</organism>
<gene>
    <name evidence="6" type="ORF">COW36_15745</name>
</gene>
<dbReference type="InterPro" id="IPR002781">
    <property type="entry name" value="TM_pro_TauE-like"/>
</dbReference>
<dbReference type="PANTHER" id="PTHR43701">
    <property type="entry name" value="MEMBRANE TRANSPORTER PROTEIN MJ0441-RELATED"/>
    <property type="match status" value="1"/>
</dbReference>
<evidence type="ECO:0000313" key="7">
    <source>
        <dbReference type="Proteomes" id="UP000231019"/>
    </source>
</evidence>
<dbReference type="AlphaFoldDB" id="A0A2M7G205"/>
<proteinExistence type="inferred from homology"/>
<comment type="caution">
    <text evidence="6">The sequence shown here is derived from an EMBL/GenBank/DDBJ whole genome shotgun (WGS) entry which is preliminary data.</text>
</comment>
<feature type="transmembrane region" description="Helical" evidence="5">
    <location>
        <begin position="7"/>
        <end position="38"/>
    </location>
</feature>
<feature type="transmembrane region" description="Helical" evidence="5">
    <location>
        <begin position="44"/>
        <end position="65"/>
    </location>
</feature>
<evidence type="ECO:0000256" key="2">
    <source>
        <dbReference type="ARBA" id="ARBA00022692"/>
    </source>
</evidence>
<evidence type="ECO:0000313" key="6">
    <source>
        <dbReference type="EMBL" id="PIW15799.1"/>
    </source>
</evidence>
<comment type="similarity">
    <text evidence="5">Belongs to the 4-toluene sulfonate uptake permease (TSUP) (TC 2.A.102) family.</text>
</comment>
<keyword evidence="2 5" id="KW-0812">Transmembrane</keyword>
<dbReference type="GO" id="GO:0005886">
    <property type="term" value="C:plasma membrane"/>
    <property type="evidence" value="ECO:0007669"/>
    <property type="project" value="UniProtKB-SubCell"/>
</dbReference>
<evidence type="ECO:0000256" key="5">
    <source>
        <dbReference type="RuleBase" id="RU363041"/>
    </source>
</evidence>
<name>A0A2M7G205_9BACT</name>
<feature type="transmembrane region" description="Helical" evidence="5">
    <location>
        <begin position="191"/>
        <end position="207"/>
    </location>
</feature>
<protein>
    <recommendedName>
        <fullName evidence="5">Probable membrane transporter protein</fullName>
    </recommendedName>
</protein>
<reference evidence="6 7" key="1">
    <citation type="submission" date="2017-09" db="EMBL/GenBank/DDBJ databases">
        <title>Depth-based differentiation of microbial function through sediment-hosted aquifers and enrichment of novel symbionts in the deep terrestrial subsurface.</title>
        <authorList>
            <person name="Probst A.J."/>
            <person name="Ladd B."/>
            <person name="Jarett J.K."/>
            <person name="Geller-Mcgrath D.E."/>
            <person name="Sieber C.M."/>
            <person name="Emerson J.B."/>
            <person name="Anantharaman K."/>
            <person name="Thomas B.C."/>
            <person name="Malmstrom R."/>
            <person name="Stieglmeier M."/>
            <person name="Klingl A."/>
            <person name="Woyke T."/>
            <person name="Ryan C.M."/>
            <person name="Banfield J.F."/>
        </authorList>
    </citation>
    <scope>NUCLEOTIDE SEQUENCE [LARGE SCALE GENOMIC DNA]</scope>
    <source>
        <strain evidence="6">CG17_big_fil_post_rev_8_21_14_2_50_48_46</strain>
    </source>
</reference>
<feature type="transmembrane region" description="Helical" evidence="5">
    <location>
        <begin position="72"/>
        <end position="93"/>
    </location>
</feature>
<feature type="transmembrane region" description="Helical" evidence="5">
    <location>
        <begin position="113"/>
        <end position="131"/>
    </location>
</feature>
<dbReference type="Pfam" id="PF01925">
    <property type="entry name" value="TauE"/>
    <property type="match status" value="1"/>
</dbReference>
<dbReference type="InterPro" id="IPR051598">
    <property type="entry name" value="TSUP/Inactive_protease-like"/>
</dbReference>
<keyword evidence="3 5" id="KW-1133">Transmembrane helix</keyword>
<dbReference type="EMBL" id="PFFQ01000044">
    <property type="protein sequence ID" value="PIW15799.1"/>
    <property type="molecule type" value="Genomic_DNA"/>
</dbReference>
<evidence type="ECO:0000256" key="3">
    <source>
        <dbReference type="ARBA" id="ARBA00022989"/>
    </source>
</evidence>
<comment type="subcellular location">
    <subcellularLocation>
        <location evidence="5">Cell membrane</location>
        <topology evidence="5">Multi-pass membrane protein</topology>
    </subcellularLocation>
    <subcellularLocation>
        <location evidence="1">Membrane</location>
        <topology evidence="1">Multi-pass membrane protein</topology>
    </subcellularLocation>
</comment>
<evidence type="ECO:0000256" key="4">
    <source>
        <dbReference type="ARBA" id="ARBA00023136"/>
    </source>
</evidence>
<feature type="transmembrane region" description="Helical" evidence="5">
    <location>
        <begin position="219"/>
        <end position="239"/>
    </location>
</feature>
<feature type="transmembrane region" description="Helical" evidence="5">
    <location>
        <begin position="251"/>
        <end position="269"/>
    </location>
</feature>
<evidence type="ECO:0000256" key="1">
    <source>
        <dbReference type="ARBA" id="ARBA00004141"/>
    </source>
</evidence>
<keyword evidence="5" id="KW-1003">Cell membrane</keyword>
<accession>A0A2M7G205</accession>
<dbReference type="Proteomes" id="UP000231019">
    <property type="component" value="Unassembled WGS sequence"/>
</dbReference>
<feature type="transmembrane region" description="Helical" evidence="5">
    <location>
        <begin position="159"/>
        <end position="185"/>
    </location>
</feature>